<feature type="domain" description="Staphostatin A" evidence="1">
    <location>
        <begin position="3"/>
        <end position="107"/>
    </location>
</feature>
<sequence length="107" mass="12296">MLMHNYNNINIVSDDSKYQEICWFHTLEGIWHPVEVETSPLNITFNKDITPNYVCTLINEDSRKIILSNVDNPNIIIEMILINSKKLVFNAISKEGLGTSPKITFTK</sequence>
<dbReference type="GO" id="GO:0005737">
    <property type="term" value="C:cytoplasm"/>
    <property type="evidence" value="ECO:0007669"/>
    <property type="project" value="InterPro"/>
</dbReference>
<dbReference type="InterPro" id="IPR015112">
    <property type="entry name" value="Staphostatin_A"/>
</dbReference>
<dbReference type="AlphaFoldDB" id="A0A0H2VH04"/>
<dbReference type="HOGENOM" id="CLU_174846_0_0_9"/>
<dbReference type="Proteomes" id="UP000001411">
    <property type="component" value="Chromosome"/>
</dbReference>
<proteinExistence type="predicted"/>
<name>A0A0H2VH04_STAES</name>
<organism evidence="2 3">
    <name type="scientific">Staphylococcus epidermidis (strain ATCC 12228 / FDA PCI 1200)</name>
    <dbReference type="NCBI Taxonomy" id="176280"/>
    <lineage>
        <taxon>Bacteria</taxon>
        <taxon>Bacillati</taxon>
        <taxon>Bacillota</taxon>
        <taxon>Bacilli</taxon>
        <taxon>Bacillales</taxon>
        <taxon>Staphylococcaceae</taxon>
        <taxon>Staphylococcus</taxon>
    </lineage>
</organism>
<dbReference type="Pfam" id="PF09022">
    <property type="entry name" value="Staphostatin_A"/>
    <property type="match status" value="1"/>
</dbReference>
<dbReference type="SUPFAM" id="SSF50882">
    <property type="entry name" value="beta-Barrel protease inhibitors"/>
    <property type="match status" value="1"/>
</dbReference>
<dbReference type="EMBL" id="AE015929">
    <property type="protein sequence ID" value="AAO03780.1"/>
    <property type="molecule type" value="Genomic_DNA"/>
</dbReference>
<gene>
    <name evidence="2" type="ordered locus">SE_0183</name>
</gene>
<dbReference type="GO" id="GO:0004869">
    <property type="term" value="F:cysteine-type endopeptidase inhibitor activity"/>
    <property type="evidence" value="ECO:0007669"/>
    <property type="project" value="InterPro"/>
</dbReference>
<dbReference type="KEGG" id="sep:SE_0183"/>
<dbReference type="InterPro" id="IPR037296">
    <property type="entry name" value="Staphostatin_A/B"/>
</dbReference>
<evidence type="ECO:0000313" key="3">
    <source>
        <dbReference type="Proteomes" id="UP000001411"/>
    </source>
</evidence>
<dbReference type="Gene3D" id="2.40.310.10">
    <property type="entry name" value="beta-Barrel protease inhibitors"/>
    <property type="match status" value="1"/>
</dbReference>
<dbReference type="PATRIC" id="fig|176280.10.peg.166"/>
<evidence type="ECO:0000313" key="2">
    <source>
        <dbReference type="EMBL" id="AAO03780.1"/>
    </source>
</evidence>
<evidence type="ECO:0000259" key="1">
    <source>
        <dbReference type="Pfam" id="PF09022"/>
    </source>
</evidence>
<dbReference type="InterPro" id="IPR016085">
    <property type="entry name" value="Protease_inh_B-barrel_dom"/>
</dbReference>
<dbReference type="OrthoDB" id="2395630at2"/>
<reference evidence="2 3" key="1">
    <citation type="journal article" date="2003" name="Mol. Microbiol.">
        <title>Genome-based analysis of virulence genes in a non-biofilm-forming Staphylococcus epidermidis strain (ATCC 12228).</title>
        <authorList>
            <person name="Zhang Y.Q."/>
            <person name="Ren S.X."/>
            <person name="Li H.L."/>
            <person name="Wang Y.X."/>
            <person name="Fu G."/>
            <person name="Yang J."/>
            <person name="Qin Z.Q."/>
            <person name="Miao Y.G."/>
            <person name="Wang W.Y."/>
            <person name="Chen R.S."/>
            <person name="Shen Y."/>
            <person name="Chen Z."/>
            <person name="Yuan Z.H."/>
            <person name="Zhao G.P."/>
            <person name="Qu D."/>
            <person name="Danchin A."/>
            <person name="Wen Y.M."/>
        </authorList>
    </citation>
    <scope>NUCLEOTIDE SEQUENCE [LARGE SCALE GENOMIC DNA]</scope>
    <source>
        <strain evidence="3">ATCC 12228 / FDA PCI 1200</strain>
    </source>
</reference>
<protein>
    <recommendedName>
        <fullName evidence="1">Staphostatin A domain-containing protein</fullName>
    </recommendedName>
</protein>
<dbReference type="eggNOG" id="ENOG50305I2">
    <property type="taxonomic scope" value="Bacteria"/>
</dbReference>
<accession>A0A0H2VH04</accession>